<protein>
    <submittedName>
        <fullName evidence="2">Uncharacterized protein</fullName>
    </submittedName>
</protein>
<reference evidence="2 3" key="1">
    <citation type="journal article" date="2019" name="Sci. Rep.">
        <title>Orb-weaving spider Araneus ventricosus genome elucidates the spidroin gene catalogue.</title>
        <authorList>
            <person name="Kono N."/>
            <person name="Nakamura H."/>
            <person name="Ohtoshi R."/>
            <person name="Moran D.A.P."/>
            <person name="Shinohara A."/>
            <person name="Yoshida Y."/>
            <person name="Fujiwara M."/>
            <person name="Mori M."/>
            <person name="Tomita M."/>
            <person name="Arakawa K."/>
        </authorList>
    </citation>
    <scope>NUCLEOTIDE SEQUENCE [LARGE SCALE GENOMIC DNA]</scope>
</reference>
<evidence type="ECO:0000313" key="1">
    <source>
        <dbReference type="EMBL" id="GBM87193.1"/>
    </source>
</evidence>
<proteinExistence type="predicted"/>
<organism evidence="2 3">
    <name type="scientific">Araneus ventricosus</name>
    <name type="common">Orbweaver spider</name>
    <name type="synonym">Epeira ventricosa</name>
    <dbReference type="NCBI Taxonomy" id="182803"/>
    <lineage>
        <taxon>Eukaryota</taxon>
        <taxon>Metazoa</taxon>
        <taxon>Ecdysozoa</taxon>
        <taxon>Arthropoda</taxon>
        <taxon>Chelicerata</taxon>
        <taxon>Arachnida</taxon>
        <taxon>Araneae</taxon>
        <taxon>Araneomorphae</taxon>
        <taxon>Entelegynae</taxon>
        <taxon>Araneoidea</taxon>
        <taxon>Araneidae</taxon>
        <taxon>Araneus</taxon>
    </lineage>
</organism>
<dbReference type="EMBL" id="BGPR01109814">
    <property type="protein sequence ID" value="GBM87193.1"/>
    <property type="molecule type" value="Genomic_DNA"/>
</dbReference>
<gene>
    <name evidence="2" type="ORF">AVEN_145061_1</name>
    <name evidence="1" type="ORF">AVEN_223717_1</name>
</gene>
<name>A0A4Y2JDH2_ARAVE</name>
<dbReference type="AlphaFoldDB" id="A0A4Y2JDH2"/>
<feature type="non-terminal residue" evidence="2">
    <location>
        <position position="1"/>
    </location>
</feature>
<evidence type="ECO:0000313" key="2">
    <source>
        <dbReference type="EMBL" id="GBM87246.1"/>
    </source>
</evidence>
<sequence length="90" mass="10183">TKNESQGLISREYGGQAIPIPVASGYSKARMGFPKCSSRTSDTLSVRWGLNRAAIARIIGLDDRYTFKNFVFRQFQQKMNNNNKSVHVQK</sequence>
<evidence type="ECO:0000313" key="3">
    <source>
        <dbReference type="Proteomes" id="UP000499080"/>
    </source>
</evidence>
<accession>A0A4Y2JDH2</accession>
<dbReference type="EMBL" id="BGPR01109831">
    <property type="protein sequence ID" value="GBM87246.1"/>
    <property type="molecule type" value="Genomic_DNA"/>
</dbReference>
<comment type="caution">
    <text evidence="2">The sequence shown here is derived from an EMBL/GenBank/DDBJ whole genome shotgun (WGS) entry which is preliminary data.</text>
</comment>
<keyword evidence="3" id="KW-1185">Reference proteome</keyword>
<dbReference type="Proteomes" id="UP000499080">
    <property type="component" value="Unassembled WGS sequence"/>
</dbReference>